<evidence type="ECO:0000256" key="1">
    <source>
        <dbReference type="ARBA" id="ARBA00023015"/>
    </source>
</evidence>
<dbReference type="Gene3D" id="1.10.10.10">
    <property type="entry name" value="Winged helix-like DNA-binding domain superfamily/Winged helix DNA-binding domain"/>
    <property type="match status" value="1"/>
</dbReference>
<name>A0A2S5D1J6_LYSSH</name>
<dbReference type="Gene3D" id="1.20.120.530">
    <property type="entry name" value="GntR ligand-binding domain-like"/>
    <property type="match status" value="1"/>
</dbReference>
<dbReference type="SUPFAM" id="SSF46785">
    <property type="entry name" value="Winged helix' DNA-binding domain"/>
    <property type="match status" value="1"/>
</dbReference>
<reference evidence="5 9" key="1">
    <citation type="submission" date="2017-03" db="EMBL/GenBank/DDBJ databases">
        <title>The whole genome sequencing and assembly of Lysinibacillus sphaericus DSM 28T strain.</title>
        <authorList>
            <person name="Lee Y.-J."/>
            <person name="Yi H."/>
            <person name="Bahn Y.-S."/>
            <person name="Kim J.F."/>
            <person name="Lee D.-W."/>
        </authorList>
    </citation>
    <scope>NUCLEOTIDE SEQUENCE [LARGE SCALE GENOMIC DNA]</scope>
    <source>
        <strain evidence="5 9">DSM 28</strain>
    </source>
</reference>
<dbReference type="InterPro" id="IPR000524">
    <property type="entry name" value="Tscrpt_reg_HTH_GntR"/>
</dbReference>
<dbReference type="InterPro" id="IPR008920">
    <property type="entry name" value="TF_FadR/GntR_C"/>
</dbReference>
<dbReference type="InterPro" id="IPR011711">
    <property type="entry name" value="GntR_C"/>
</dbReference>
<proteinExistence type="predicted"/>
<keyword evidence="2" id="KW-0238">DNA-binding</keyword>
<evidence type="ECO:0000313" key="9">
    <source>
        <dbReference type="Proteomes" id="UP000238825"/>
    </source>
</evidence>
<evidence type="ECO:0000256" key="3">
    <source>
        <dbReference type="ARBA" id="ARBA00023163"/>
    </source>
</evidence>
<dbReference type="EMBL" id="CP019980">
    <property type="protein sequence ID" value="AVK97287.1"/>
    <property type="molecule type" value="Genomic_DNA"/>
</dbReference>
<keyword evidence="1" id="KW-0805">Transcription regulation</keyword>
<dbReference type="Proteomes" id="UP000255295">
    <property type="component" value="Unassembled WGS sequence"/>
</dbReference>
<dbReference type="PRINTS" id="PR00035">
    <property type="entry name" value="HTHGNTR"/>
</dbReference>
<protein>
    <submittedName>
        <fullName evidence="5 7">Transcriptional regulator</fullName>
    </submittedName>
    <submittedName>
        <fullName evidence="6">HTH-type transcriptional regulator LutR</fullName>
    </submittedName>
</protein>
<dbReference type="SUPFAM" id="SSF48008">
    <property type="entry name" value="GntR ligand-binding domain-like"/>
    <property type="match status" value="1"/>
</dbReference>
<evidence type="ECO:0000313" key="5">
    <source>
        <dbReference type="EMBL" id="AVK97287.1"/>
    </source>
</evidence>
<dbReference type="SMART" id="SM00345">
    <property type="entry name" value="HTH_GNTR"/>
    <property type="match status" value="1"/>
</dbReference>
<reference evidence="7 10" key="3">
    <citation type="submission" date="2018-06" db="EMBL/GenBank/DDBJ databases">
        <authorList>
            <consortium name="Pathogen Informatics"/>
            <person name="Doyle S."/>
        </authorList>
    </citation>
    <scope>NUCLEOTIDE SEQUENCE [LARGE SCALE GENOMIC DNA]</scope>
    <source>
        <strain evidence="7 10">NCTC10338</strain>
    </source>
</reference>
<feature type="domain" description="HTH gntR-type" evidence="4">
    <location>
        <begin position="9"/>
        <end position="77"/>
    </location>
</feature>
<reference evidence="6 8" key="2">
    <citation type="submission" date="2017-11" db="EMBL/GenBank/DDBJ databases">
        <title>Genome sequence of Lysinibacillus sphaericus, a lignin-degrading bacteria isolated from municipal solid waste soil.</title>
        <authorList>
            <person name="Persinoti G.F."/>
            <person name="Paixao D.A."/>
            <person name="Bugg T.D."/>
            <person name="Squina F.M."/>
        </authorList>
    </citation>
    <scope>NUCLEOTIDE SEQUENCE [LARGE SCALE GENOMIC DNA]</scope>
    <source>
        <strain evidence="6 8">A1</strain>
    </source>
</reference>
<dbReference type="EMBL" id="PGLV01000001">
    <property type="protein sequence ID" value="POZ56862.1"/>
    <property type="molecule type" value="Genomic_DNA"/>
</dbReference>
<dbReference type="Proteomes" id="UP000238825">
    <property type="component" value="Chromosome"/>
</dbReference>
<dbReference type="SMART" id="SM00895">
    <property type="entry name" value="FCD"/>
    <property type="match status" value="1"/>
</dbReference>
<evidence type="ECO:0000256" key="2">
    <source>
        <dbReference type="ARBA" id="ARBA00023125"/>
    </source>
</evidence>
<dbReference type="GeneID" id="48277302"/>
<accession>A0A2S5D1J6</accession>
<dbReference type="InterPro" id="IPR036388">
    <property type="entry name" value="WH-like_DNA-bd_sf"/>
</dbReference>
<evidence type="ECO:0000313" key="8">
    <source>
        <dbReference type="Proteomes" id="UP000237319"/>
    </source>
</evidence>
<dbReference type="AlphaFoldDB" id="A0A2S5D1J6"/>
<dbReference type="InterPro" id="IPR036390">
    <property type="entry name" value="WH_DNA-bd_sf"/>
</dbReference>
<dbReference type="CDD" id="cd07377">
    <property type="entry name" value="WHTH_GntR"/>
    <property type="match status" value="1"/>
</dbReference>
<dbReference type="PANTHER" id="PTHR43537">
    <property type="entry name" value="TRANSCRIPTIONAL REGULATOR, GNTR FAMILY"/>
    <property type="match status" value="1"/>
</dbReference>
<evidence type="ECO:0000313" key="10">
    <source>
        <dbReference type="Proteomes" id="UP000255295"/>
    </source>
</evidence>
<evidence type="ECO:0000259" key="4">
    <source>
        <dbReference type="PROSITE" id="PS50949"/>
    </source>
</evidence>
<dbReference type="Pfam" id="PF00392">
    <property type="entry name" value="GntR"/>
    <property type="match status" value="1"/>
</dbReference>
<dbReference type="Pfam" id="PF07729">
    <property type="entry name" value="FCD"/>
    <property type="match status" value="1"/>
</dbReference>
<evidence type="ECO:0000313" key="6">
    <source>
        <dbReference type="EMBL" id="POZ56862.1"/>
    </source>
</evidence>
<organism evidence="6 8">
    <name type="scientific">Lysinibacillus sphaericus</name>
    <name type="common">Bacillus sphaericus</name>
    <dbReference type="NCBI Taxonomy" id="1421"/>
    <lineage>
        <taxon>Bacteria</taxon>
        <taxon>Bacillati</taxon>
        <taxon>Bacillota</taxon>
        <taxon>Bacilli</taxon>
        <taxon>Bacillales</taxon>
        <taxon>Bacillaceae</taxon>
        <taxon>Lysinibacillus</taxon>
    </lineage>
</organism>
<gene>
    <name evidence="6" type="primary">lutR_1</name>
    <name evidence="5" type="ORF">LS41612_13965</name>
    <name evidence="6" type="ORF">LYSIN_01645</name>
    <name evidence="7" type="ORF">NCTC10338_01904</name>
</gene>
<keyword evidence="3" id="KW-0804">Transcription</keyword>
<dbReference type="GO" id="GO:0003700">
    <property type="term" value="F:DNA-binding transcription factor activity"/>
    <property type="evidence" value="ECO:0007669"/>
    <property type="project" value="InterPro"/>
</dbReference>
<dbReference type="Proteomes" id="UP000237319">
    <property type="component" value="Unassembled WGS sequence"/>
</dbReference>
<dbReference type="PANTHER" id="PTHR43537:SF5">
    <property type="entry name" value="UXU OPERON TRANSCRIPTIONAL REGULATOR"/>
    <property type="match status" value="1"/>
</dbReference>
<evidence type="ECO:0000313" key="7">
    <source>
        <dbReference type="EMBL" id="SUV16819.1"/>
    </source>
</evidence>
<dbReference type="PROSITE" id="PS50949">
    <property type="entry name" value="HTH_GNTR"/>
    <property type="match status" value="1"/>
</dbReference>
<dbReference type="GO" id="GO:0003677">
    <property type="term" value="F:DNA binding"/>
    <property type="evidence" value="ECO:0007669"/>
    <property type="project" value="UniProtKB-KW"/>
</dbReference>
<dbReference type="RefSeq" id="WP_024363539.1">
    <property type="nucleotide sequence ID" value="NZ_BJNS01000001.1"/>
</dbReference>
<dbReference type="EMBL" id="UFSZ01000001">
    <property type="protein sequence ID" value="SUV16819.1"/>
    <property type="molecule type" value="Genomic_DNA"/>
</dbReference>
<sequence>MELKKIKPKKIYEEVSEMLYEKIRAGDLKPGDRLDSVEQLAEQLQVSRSAIREALSALKAMGLIEIKQGSGTFVKSTPSKQLDFPLSTLTLTNKKDVSHLLKVRKIIEVGAAASAAIHRTDEDIQTMLRILDDMKLAQGDGELGEKADFQFHAAISAASQNPLLATILDQVSGLMIETMKETRRIWLYSKKTTSEKLYDEHMQIFLAIKQQNEELAKHAMSSHLSNVEEVLMHYFDTTESTKE</sequence>
<keyword evidence="8" id="KW-1185">Reference proteome</keyword>